<comment type="caution">
    <text evidence="2">The sequence shown here is derived from an EMBL/GenBank/DDBJ whole genome shotgun (WGS) entry which is preliminary data.</text>
</comment>
<dbReference type="PANTHER" id="PTHR33406:SF6">
    <property type="entry name" value="MEMBRANE PROTEIN YDGH-RELATED"/>
    <property type="match status" value="1"/>
</dbReference>
<evidence type="ECO:0000313" key="3">
    <source>
        <dbReference type="Proteomes" id="UP000324701"/>
    </source>
</evidence>
<dbReference type="AlphaFoldDB" id="A0A5B1AXL2"/>
<evidence type="ECO:0000313" key="2">
    <source>
        <dbReference type="EMBL" id="KAA1240792.1"/>
    </source>
</evidence>
<feature type="non-terminal residue" evidence="2">
    <location>
        <position position="1"/>
    </location>
</feature>
<proteinExistence type="inferred from homology"/>
<dbReference type="PANTHER" id="PTHR33406">
    <property type="entry name" value="MEMBRANE PROTEIN MJ1562-RELATED"/>
    <property type="match status" value="1"/>
</dbReference>
<dbReference type="EMBL" id="VTZN01000493">
    <property type="protein sequence ID" value="KAA1240792.1"/>
    <property type="molecule type" value="Genomic_DNA"/>
</dbReference>
<gene>
    <name evidence="2" type="ORF">F0Q45_26585</name>
</gene>
<name>A0A5B1AXL2_MYCSI</name>
<protein>
    <submittedName>
        <fullName evidence="2">MMPL family RND transporter</fullName>
    </submittedName>
</protein>
<comment type="similarity">
    <text evidence="1">Belongs to the resistance-nodulation-cell division (RND) (TC 2.A.6) family. MmpL subfamily.</text>
</comment>
<organism evidence="2 3">
    <name type="scientific">Mycobacterium simiae</name>
    <name type="common">Mycobacterium habana</name>
    <dbReference type="NCBI Taxonomy" id="1784"/>
    <lineage>
        <taxon>Bacteria</taxon>
        <taxon>Bacillati</taxon>
        <taxon>Actinomycetota</taxon>
        <taxon>Actinomycetes</taxon>
        <taxon>Mycobacteriales</taxon>
        <taxon>Mycobacteriaceae</taxon>
        <taxon>Mycobacterium</taxon>
        <taxon>Mycobacterium simiae complex</taxon>
    </lineage>
</organism>
<evidence type="ECO:0000256" key="1">
    <source>
        <dbReference type="ARBA" id="ARBA00010157"/>
    </source>
</evidence>
<sequence length="190" mass="21532">LPVLAATCAVALVGLLALPGYRTNYNDRAYLPNFIPANEGFTAAERHFSQARMKPDILMIESDHDMRNPADFLILDKLAKGIFRVPGISRVQAITRPDGTAMDHTSIPFMISMQNAGQVQTMKYQRDRINDMLKQADEMAKTIAVMQRMYSLMSQLADNTHRLVGDTEAMQQITNELRDHIADFDDFWRP</sequence>
<dbReference type="InterPro" id="IPR050545">
    <property type="entry name" value="Mycobact_MmpL"/>
</dbReference>
<reference evidence="2 3" key="1">
    <citation type="submission" date="2019-09" db="EMBL/GenBank/DDBJ databases">
        <title>Report of infection by Mycobacterium simiae a patient suffering from pulmonary tuberculosis.</title>
        <authorList>
            <person name="Mohanty P.S."/>
            <person name="Bansal A.K."/>
            <person name="Singh H."/>
            <person name="Sharma S."/>
            <person name="Patil S.A."/>
            <person name="Upadhaya P."/>
            <person name="Singh P.K."/>
            <person name="Kumar D."/>
            <person name="Kumar S."/>
            <person name="Singh R.K."/>
            <person name="Chaudhary B."/>
        </authorList>
    </citation>
    <scope>NUCLEOTIDE SEQUENCE [LARGE SCALE GENOMIC DNA]</scope>
    <source>
        <strain evidence="2 3">JAL-560-SIM</strain>
    </source>
</reference>
<dbReference type="GO" id="GO:0005886">
    <property type="term" value="C:plasma membrane"/>
    <property type="evidence" value="ECO:0007669"/>
    <property type="project" value="TreeGrafter"/>
</dbReference>
<feature type="non-terminal residue" evidence="2">
    <location>
        <position position="190"/>
    </location>
</feature>
<keyword evidence="3" id="KW-1185">Reference proteome</keyword>
<dbReference type="Proteomes" id="UP000324701">
    <property type="component" value="Unassembled WGS sequence"/>
</dbReference>
<accession>A0A5B1AXL2</accession>